<sequence length="573" mass="63713">MPKIIVVGAGWFGLIAAKTYLHIHPNDSLLILESASQLGGTWSRERIYRGMITHNGIGALEISDCPLENGTPTAESYIIGPDVTNYLYHLATKYSLHERIQCDSPVDSIDRDPLTKEWILNIVRADGSKAEQRCEKLIMATGLTSKPFTPTDIPVNSPRMPMIHCTDLGKAQDFLESVVVNHVTIYGGSKSAFDAAYMCAAAGKKVDWIIRTTGQGVGSMFTAKSLGQTSALLAPKRFFNALSPCVYNRNTLVSRFLHGTSFGRALIRTYWRTFTKILYKKQGLNTSENGRKLKPSLGELGPFWSGSTPTGVLSQVDFWDYVHPANAPITVHRAEIDSINGGTVKLSDGVEIRPDAHVWATGWIRNSSPLARDTTLGLYTGVPLPLPRIPSSSKEHWDKLEGSADSLILSTFPILGSPPPYNRLQRTHSPYRLYRLIAPPEMACRNDHTLIHVGMVHTSATGMMAELQALWGVAYLDGKLDLAERKEEMDMECAQANMWARRRYMNLGEKCANLTFEFLPYFDTLLGDLGLNSERKGGGWREWFSTYTPADYKGVLEEYMENHEGMGVKDKSI</sequence>
<accession>A0A3N4L3A7</accession>
<evidence type="ECO:0000313" key="4">
    <source>
        <dbReference type="EMBL" id="RPB17357.1"/>
    </source>
</evidence>
<evidence type="ECO:0000313" key="5">
    <source>
        <dbReference type="Proteomes" id="UP000277580"/>
    </source>
</evidence>
<evidence type="ECO:0000256" key="3">
    <source>
        <dbReference type="ARBA" id="ARBA00023002"/>
    </source>
</evidence>
<keyword evidence="5" id="KW-1185">Reference proteome</keyword>
<dbReference type="InParanoid" id="A0A3N4L3A7"/>
<keyword evidence="2" id="KW-0274">FAD</keyword>
<dbReference type="GO" id="GO:0016491">
    <property type="term" value="F:oxidoreductase activity"/>
    <property type="evidence" value="ECO:0007669"/>
    <property type="project" value="UniProtKB-KW"/>
</dbReference>
<dbReference type="Proteomes" id="UP000277580">
    <property type="component" value="Unassembled WGS sequence"/>
</dbReference>
<organism evidence="4 5">
    <name type="scientific">Morchella conica CCBAS932</name>
    <dbReference type="NCBI Taxonomy" id="1392247"/>
    <lineage>
        <taxon>Eukaryota</taxon>
        <taxon>Fungi</taxon>
        <taxon>Dikarya</taxon>
        <taxon>Ascomycota</taxon>
        <taxon>Pezizomycotina</taxon>
        <taxon>Pezizomycetes</taxon>
        <taxon>Pezizales</taxon>
        <taxon>Morchellaceae</taxon>
        <taxon>Morchella</taxon>
    </lineage>
</organism>
<dbReference type="AlphaFoldDB" id="A0A3N4L3A7"/>
<proteinExistence type="predicted"/>
<dbReference type="SUPFAM" id="SSF51905">
    <property type="entry name" value="FAD/NAD(P)-binding domain"/>
    <property type="match status" value="2"/>
</dbReference>
<keyword evidence="3" id="KW-0560">Oxidoreductase</keyword>
<keyword evidence="1" id="KW-0285">Flavoprotein</keyword>
<dbReference type="InterPro" id="IPR050346">
    <property type="entry name" value="FMO-like"/>
</dbReference>
<gene>
    <name evidence="4" type="ORF">P167DRAFT_531600</name>
</gene>
<dbReference type="EMBL" id="ML119106">
    <property type="protein sequence ID" value="RPB17357.1"/>
    <property type="molecule type" value="Genomic_DNA"/>
</dbReference>
<protein>
    <submittedName>
        <fullName evidence="4">FAD/NAD(P)-binding domain-containing protein</fullName>
    </submittedName>
</protein>
<dbReference type="Pfam" id="PF13738">
    <property type="entry name" value="Pyr_redox_3"/>
    <property type="match status" value="1"/>
</dbReference>
<evidence type="ECO:0000256" key="2">
    <source>
        <dbReference type="ARBA" id="ARBA00022827"/>
    </source>
</evidence>
<evidence type="ECO:0000256" key="1">
    <source>
        <dbReference type="ARBA" id="ARBA00022630"/>
    </source>
</evidence>
<dbReference type="InterPro" id="IPR036188">
    <property type="entry name" value="FAD/NAD-bd_sf"/>
</dbReference>
<dbReference type="Gene3D" id="3.50.50.60">
    <property type="entry name" value="FAD/NAD(P)-binding domain"/>
    <property type="match status" value="2"/>
</dbReference>
<dbReference type="STRING" id="1392247.A0A3N4L3A7"/>
<dbReference type="PANTHER" id="PTHR23023">
    <property type="entry name" value="DIMETHYLANILINE MONOOXYGENASE"/>
    <property type="match status" value="1"/>
</dbReference>
<dbReference type="OrthoDB" id="2915840at2759"/>
<reference evidence="4 5" key="1">
    <citation type="journal article" date="2018" name="Nat. Ecol. Evol.">
        <title>Pezizomycetes genomes reveal the molecular basis of ectomycorrhizal truffle lifestyle.</title>
        <authorList>
            <person name="Murat C."/>
            <person name="Payen T."/>
            <person name="Noel B."/>
            <person name="Kuo A."/>
            <person name="Morin E."/>
            <person name="Chen J."/>
            <person name="Kohler A."/>
            <person name="Krizsan K."/>
            <person name="Balestrini R."/>
            <person name="Da Silva C."/>
            <person name="Montanini B."/>
            <person name="Hainaut M."/>
            <person name="Levati E."/>
            <person name="Barry K.W."/>
            <person name="Belfiori B."/>
            <person name="Cichocki N."/>
            <person name="Clum A."/>
            <person name="Dockter R.B."/>
            <person name="Fauchery L."/>
            <person name="Guy J."/>
            <person name="Iotti M."/>
            <person name="Le Tacon F."/>
            <person name="Lindquist E.A."/>
            <person name="Lipzen A."/>
            <person name="Malagnac F."/>
            <person name="Mello A."/>
            <person name="Molinier V."/>
            <person name="Miyauchi S."/>
            <person name="Poulain J."/>
            <person name="Riccioni C."/>
            <person name="Rubini A."/>
            <person name="Sitrit Y."/>
            <person name="Splivallo R."/>
            <person name="Traeger S."/>
            <person name="Wang M."/>
            <person name="Zifcakova L."/>
            <person name="Wipf D."/>
            <person name="Zambonelli A."/>
            <person name="Paolocci F."/>
            <person name="Nowrousian M."/>
            <person name="Ottonello S."/>
            <person name="Baldrian P."/>
            <person name="Spatafora J.W."/>
            <person name="Henrissat B."/>
            <person name="Nagy L.G."/>
            <person name="Aury J.M."/>
            <person name="Wincker P."/>
            <person name="Grigoriev I.V."/>
            <person name="Bonfante P."/>
            <person name="Martin F.M."/>
        </authorList>
    </citation>
    <scope>NUCLEOTIDE SEQUENCE [LARGE SCALE GENOMIC DNA]</scope>
    <source>
        <strain evidence="4 5">CCBAS932</strain>
    </source>
</reference>
<name>A0A3N4L3A7_9PEZI</name>